<gene>
    <name evidence="2" type="ORF">SDC9_102018</name>
</gene>
<reference evidence="2" key="1">
    <citation type="submission" date="2019-08" db="EMBL/GenBank/DDBJ databases">
        <authorList>
            <person name="Kucharzyk K."/>
            <person name="Murdoch R.W."/>
            <person name="Higgins S."/>
            <person name="Loffler F."/>
        </authorList>
    </citation>
    <scope>NUCLEOTIDE SEQUENCE</scope>
</reference>
<proteinExistence type="predicted"/>
<protein>
    <recommendedName>
        <fullName evidence="3">DUF378 domain-containing protein</fullName>
    </recommendedName>
</protein>
<name>A0A645APP0_9ZZZZ</name>
<dbReference type="Pfam" id="PF04070">
    <property type="entry name" value="DUF378"/>
    <property type="match status" value="1"/>
</dbReference>
<dbReference type="PANTHER" id="PTHR37304">
    <property type="entry name" value="MEMBRANE PROTEIN-RELATED"/>
    <property type="match status" value="1"/>
</dbReference>
<feature type="transmembrane region" description="Helical" evidence="1">
    <location>
        <begin position="49"/>
        <end position="69"/>
    </location>
</feature>
<evidence type="ECO:0000256" key="1">
    <source>
        <dbReference type="SAM" id="Phobius"/>
    </source>
</evidence>
<comment type="caution">
    <text evidence="2">The sequence shown here is derived from an EMBL/GenBank/DDBJ whole genome shotgun (WGS) entry which is preliminary data.</text>
</comment>
<evidence type="ECO:0008006" key="3">
    <source>
        <dbReference type="Google" id="ProtNLM"/>
    </source>
</evidence>
<keyword evidence="1" id="KW-0472">Membrane</keyword>
<sequence>MDIVYNICLTLVLIGAINWGLVGLFKFDLVAALLAGGGSFGNISSISRIVYTLVGLSALYVGIQFILLYI</sequence>
<keyword evidence="1" id="KW-0812">Transmembrane</keyword>
<evidence type="ECO:0000313" key="2">
    <source>
        <dbReference type="EMBL" id="MPM55225.1"/>
    </source>
</evidence>
<accession>A0A645APP0</accession>
<organism evidence="2">
    <name type="scientific">bioreactor metagenome</name>
    <dbReference type="NCBI Taxonomy" id="1076179"/>
    <lineage>
        <taxon>unclassified sequences</taxon>
        <taxon>metagenomes</taxon>
        <taxon>ecological metagenomes</taxon>
    </lineage>
</organism>
<feature type="transmembrane region" description="Helical" evidence="1">
    <location>
        <begin position="7"/>
        <end position="29"/>
    </location>
</feature>
<dbReference type="PANTHER" id="PTHR37304:SF1">
    <property type="entry name" value="MEMBRANE PROTEIN"/>
    <property type="match status" value="1"/>
</dbReference>
<dbReference type="InterPro" id="IPR007211">
    <property type="entry name" value="DUF378"/>
</dbReference>
<dbReference type="EMBL" id="VSSQ01015175">
    <property type="protein sequence ID" value="MPM55225.1"/>
    <property type="molecule type" value="Genomic_DNA"/>
</dbReference>
<dbReference type="AlphaFoldDB" id="A0A645APP0"/>
<keyword evidence="1" id="KW-1133">Transmembrane helix</keyword>